<protein>
    <submittedName>
        <fullName evidence="2">Uncharacterized protein</fullName>
    </submittedName>
</protein>
<evidence type="ECO:0000313" key="3">
    <source>
        <dbReference type="Proteomes" id="UP001589890"/>
    </source>
</evidence>
<gene>
    <name evidence="2" type="ORF">ACFFGN_23905</name>
</gene>
<feature type="chain" id="PRO_5045219314" evidence="1">
    <location>
        <begin position="23"/>
        <end position="364"/>
    </location>
</feature>
<organism evidence="2 3">
    <name type="scientific">Kribbella deserti</name>
    <dbReference type="NCBI Taxonomy" id="1926257"/>
    <lineage>
        <taxon>Bacteria</taxon>
        <taxon>Bacillati</taxon>
        <taxon>Actinomycetota</taxon>
        <taxon>Actinomycetes</taxon>
        <taxon>Propionibacteriales</taxon>
        <taxon>Kribbellaceae</taxon>
        <taxon>Kribbella</taxon>
    </lineage>
</organism>
<dbReference type="PANTHER" id="PTHR48174">
    <property type="entry name" value="DUF946 FAMILY PROTEIN"/>
    <property type="match status" value="1"/>
</dbReference>
<sequence length="364" mass="39270">MNISARRRWRAFAALAMAGAVAGSTGLATATGAEVPAGTGVRADSVAAGAPRNGLDGSREVGSLEGNVFAADRRADLEGGARTTAATPYWVRYAPLVYLASGDKNYPMSAESFIRLAALRWSHDDGCSDEQLVRSGSINPATLRSGGYKHQGKGGSPGCRHGGAVYTSAGKVRPFDLASDSNEGMFLEIANAHRGGSGVRSPIYVDYIARSHMTFWFFYGNNDSPAPRIADHEGDWERISLRLNASNVPDRVAFYKHNSTCWLSWRSVSRTGTHPIIYSAKGTHASYWKVKNNWPLPYGAVDTTSKGHAWKTWEVPSYAVRARPWYGYGGGWGEVGSNRHSTGPLGPSVYKGHEPNWNNIPACA</sequence>
<keyword evidence="3" id="KW-1185">Reference proteome</keyword>
<keyword evidence="1" id="KW-0732">Signal</keyword>
<comment type="caution">
    <text evidence="2">The sequence shown here is derived from an EMBL/GenBank/DDBJ whole genome shotgun (WGS) entry which is preliminary data.</text>
</comment>
<dbReference type="PANTHER" id="PTHR48174:SF5">
    <property type="entry name" value="VACUOLAR PROTEIN SORTING-ASSOCIATED PROTEIN 62"/>
    <property type="match status" value="1"/>
</dbReference>
<feature type="signal peptide" evidence="1">
    <location>
        <begin position="1"/>
        <end position="22"/>
    </location>
</feature>
<dbReference type="RefSeq" id="WP_380051470.1">
    <property type="nucleotide sequence ID" value="NZ_JBHLTC010000030.1"/>
</dbReference>
<dbReference type="EMBL" id="JBHLTC010000030">
    <property type="protein sequence ID" value="MFC0627140.1"/>
    <property type="molecule type" value="Genomic_DNA"/>
</dbReference>
<name>A0ABV6QR90_9ACTN</name>
<reference evidence="2 3" key="1">
    <citation type="submission" date="2024-09" db="EMBL/GenBank/DDBJ databases">
        <authorList>
            <person name="Sun Q."/>
            <person name="Mori K."/>
        </authorList>
    </citation>
    <scope>NUCLEOTIDE SEQUENCE [LARGE SCALE GENOMIC DNA]</scope>
    <source>
        <strain evidence="2 3">CGMCC 1.15906</strain>
    </source>
</reference>
<proteinExistence type="predicted"/>
<evidence type="ECO:0000256" key="1">
    <source>
        <dbReference type="SAM" id="SignalP"/>
    </source>
</evidence>
<dbReference type="Proteomes" id="UP001589890">
    <property type="component" value="Unassembled WGS sequence"/>
</dbReference>
<evidence type="ECO:0000313" key="2">
    <source>
        <dbReference type="EMBL" id="MFC0627140.1"/>
    </source>
</evidence>
<accession>A0ABV6QR90</accession>